<feature type="transmembrane region" description="Helical" evidence="1">
    <location>
        <begin position="82"/>
        <end position="108"/>
    </location>
</feature>
<organism evidence="2 3">
    <name type="scientific">Senna tora</name>
    <dbReference type="NCBI Taxonomy" id="362788"/>
    <lineage>
        <taxon>Eukaryota</taxon>
        <taxon>Viridiplantae</taxon>
        <taxon>Streptophyta</taxon>
        <taxon>Embryophyta</taxon>
        <taxon>Tracheophyta</taxon>
        <taxon>Spermatophyta</taxon>
        <taxon>Magnoliopsida</taxon>
        <taxon>eudicotyledons</taxon>
        <taxon>Gunneridae</taxon>
        <taxon>Pentapetalae</taxon>
        <taxon>rosids</taxon>
        <taxon>fabids</taxon>
        <taxon>Fabales</taxon>
        <taxon>Fabaceae</taxon>
        <taxon>Caesalpinioideae</taxon>
        <taxon>Cassia clade</taxon>
        <taxon>Senna</taxon>
    </lineage>
</organism>
<name>A0A834XH24_9FABA</name>
<keyword evidence="1" id="KW-0812">Transmembrane</keyword>
<protein>
    <submittedName>
        <fullName evidence="2">Uncharacterized protein</fullName>
    </submittedName>
</protein>
<keyword evidence="3" id="KW-1185">Reference proteome</keyword>
<sequence>MVHNYGGILMALVVEAIAKFEQWGWALFQTKWAKGAGLVLPLTVRSLVAVFRRAASELAVCHGNFLDGSIMGFSRHAPGVRLLFEIVGVAAMLEGFFISLCFVFLLIYEMDRLHRCLVLSCCGDFRCDSSGSLRLPSGEPPFPILVSPDSGT</sequence>
<dbReference type="AlphaFoldDB" id="A0A834XH24"/>
<dbReference type="Proteomes" id="UP000634136">
    <property type="component" value="Unassembled WGS sequence"/>
</dbReference>
<keyword evidence="1" id="KW-1133">Transmembrane helix</keyword>
<evidence type="ECO:0000313" key="2">
    <source>
        <dbReference type="EMBL" id="KAF7843786.1"/>
    </source>
</evidence>
<dbReference type="EMBL" id="JAAIUW010000001">
    <property type="protein sequence ID" value="KAF7843786.1"/>
    <property type="molecule type" value="Genomic_DNA"/>
</dbReference>
<proteinExistence type="predicted"/>
<keyword evidence="1" id="KW-0472">Membrane</keyword>
<reference evidence="2" key="1">
    <citation type="submission" date="2020-09" db="EMBL/GenBank/DDBJ databases">
        <title>Genome-Enabled Discovery of Anthraquinone Biosynthesis in Senna tora.</title>
        <authorList>
            <person name="Kang S.-H."/>
            <person name="Pandey R.P."/>
            <person name="Lee C.-M."/>
            <person name="Sim J.-S."/>
            <person name="Jeong J.-T."/>
            <person name="Choi B.-S."/>
            <person name="Jung M."/>
            <person name="Ginzburg D."/>
            <person name="Zhao K."/>
            <person name="Won S.Y."/>
            <person name="Oh T.-J."/>
            <person name="Yu Y."/>
            <person name="Kim N.-H."/>
            <person name="Lee O.R."/>
            <person name="Lee T.-H."/>
            <person name="Bashyal P."/>
            <person name="Kim T.-S."/>
            <person name="Lee W.-H."/>
            <person name="Kawkins C."/>
            <person name="Kim C.-K."/>
            <person name="Kim J.S."/>
            <person name="Ahn B.O."/>
            <person name="Rhee S.Y."/>
            <person name="Sohng J.K."/>
        </authorList>
    </citation>
    <scope>NUCLEOTIDE SEQUENCE</scope>
    <source>
        <tissue evidence="2">Leaf</tissue>
    </source>
</reference>
<evidence type="ECO:0000313" key="3">
    <source>
        <dbReference type="Proteomes" id="UP000634136"/>
    </source>
</evidence>
<comment type="caution">
    <text evidence="2">The sequence shown here is derived from an EMBL/GenBank/DDBJ whole genome shotgun (WGS) entry which is preliminary data.</text>
</comment>
<gene>
    <name evidence="2" type="ORF">G2W53_000691</name>
</gene>
<accession>A0A834XH24</accession>
<evidence type="ECO:0000256" key="1">
    <source>
        <dbReference type="SAM" id="Phobius"/>
    </source>
</evidence>